<feature type="region of interest" description="Disordered" evidence="1">
    <location>
        <begin position="1"/>
        <end position="98"/>
    </location>
</feature>
<evidence type="ECO:0000313" key="3">
    <source>
        <dbReference type="Proteomes" id="UP000233551"/>
    </source>
</evidence>
<reference evidence="2 3" key="1">
    <citation type="submission" date="2017-11" db="EMBL/GenBank/DDBJ databases">
        <title>De-novo sequencing of pomegranate (Punica granatum L.) genome.</title>
        <authorList>
            <person name="Akparov Z."/>
            <person name="Amiraslanov A."/>
            <person name="Hajiyeva S."/>
            <person name="Abbasov M."/>
            <person name="Kaur K."/>
            <person name="Hamwieh A."/>
            <person name="Solovyev V."/>
            <person name="Salamov A."/>
            <person name="Braich B."/>
            <person name="Kosarev P."/>
            <person name="Mahmoud A."/>
            <person name="Hajiyev E."/>
            <person name="Babayeva S."/>
            <person name="Izzatullayeva V."/>
            <person name="Mammadov A."/>
            <person name="Mammadov A."/>
            <person name="Sharifova S."/>
            <person name="Ojaghi J."/>
            <person name="Eynullazada K."/>
            <person name="Bayramov B."/>
            <person name="Abdulazimova A."/>
            <person name="Shahmuradov I."/>
        </authorList>
    </citation>
    <scope>NUCLEOTIDE SEQUENCE [LARGE SCALE GENOMIC DNA]</scope>
    <source>
        <strain evidence="3">cv. AG2017</strain>
        <tissue evidence="2">Leaf</tissue>
    </source>
</reference>
<protein>
    <submittedName>
        <fullName evidence="2">Uncharacterized protein</fullName>
    </submittedName>
</protein>
<dbReference type="EMBL" id="PGOL01000887">
    <property type="protein sequence ID" value="PKI63548.1"/>
    <property type="molecule type" value="Genomic_DNA"/>
</dbReference>
<feature type="compositionally biased region" description="Basic and acidic residues" evidence="1">
    <location>
        <begin position="39"/>
        <end position="54"/>
    </location>
</feature>
<organism evidence="2 3">
    <name type="scientific">Punica granatum</name>
    <name type="common">Pomegranate</name>
    <dbReference type="NCBI Taxonomy" id="22663"/>
    <lineage>
        <taxon>Eukaryota</taxon>
        <taxon>Viridiplantae</taxon>
        <taxon>Streptophyta</taxon>
        <taxon>Embryophyta</taxon>
        <taxon>Tracheophyta</taxon>
        <taxon>Spermatophyta</taxon>
        <taxon>Magnoliopsida</taxon>
        <taxon>eudicotyledons</taxon>
        <taxon>Gunneridae</taxon>
        <taxon>Pentapetalae</taxon>
        <taxon>rosids</taxon>
        <taxon>malvids</taxon>
        <taxon>Myrtales</taxon>
        <taxon>Lythraceae</taxon>
        <taxon>Punica</taxon>
    </lineage>
</organism>
<dbReference type="Proteomes" id="UP000233551">
    <property type="component" value="Unassembled WGS sequence"/>
</dbReference>
<sequence length="98" mass="11004">MADLQMQRSNFGSFDSRQEPIQSHDCQPHQSVMKALDSPNKKEKYGEKKKESGELRWGSNSPFGDLLTSEVTRGIRKPPTTSPWEKVANEGAPPEFPS</sequence>
<evidence type="ECO:0000313" key="2">
    <source>
        <dbReference type="EMBL" id="PKI63548.1"/>
    </source>
</evidence>
<accession>A0A2I0K4T3</accession>
<feature type="compositionally biased region" description="Polar residues" evidence="1">
    <location>
        <begin position="1"/>
        <end position="30"/>
    </location>
</feature>
<keyword evidence="3" id="KW-1185">Reference proteome</keyword>
<dbReference type="AlphaFoldDB" id="A0A2I0K4T3"/>
<name>A0A2I0K4T3_PUNGR</name>
<gene>
    <name evidence="2" type="ORF">CRG98_016066</name>
</gene>
<comment type="caution">
    <text evidence="2">The sequence shown here is derived from an EMBL/GenBank/DDBJ whole genome shotgun (WGS) entry which is preliminary data.</text>
</comment>
<evidence type="ECO:0000256" key="1">
    <source>
        <dbReference type="SAM" id="MobiDB-lite"/>
    </source>
</evidence>
<proteinExistence type="predicted"/>